<keyword evidence="1" id="KW-0812">Transmembrane</keyword>
<gene>
    <name evidence="2" type="ordered locus">Fnod_0542</name>
</gene>
<dbReference type="HOGENOM" id="CLU_885256_0_0_0"/>
<evidence type="ECO:0008006" key="4">
    <source>
        <dbReference type="Google" id="ProtNLM"/>
    </source>
</evidence>
<dbReference type="RefSeq" id="WP_011993724.1">
    <property type="nucleotide sequence ID" value="NC_009718.1"/>
</dbReference>
<organism evidence="2 3">
    <name type="scientific">Fervidobacterium nodosum (strain ATCC 35602 / DSM 5306 / Rt17-B1)</name>
    <dbReference type="NCBI Taxonomy" id="381764"/>
    <lineage>
        <taxon>Bacteria</taxon>
        <taxon>Thermotogati</taxon>
        <taxon>Thermotogota</taxon>
        <taxon>Thermotogae</taxon>
        <taxon>Thermotogales</taxon>
        <taxon>Fervidobacteriaceae</taxon>
        <taxon>Fervidobacterium</taxon>
    </lineage>
</organism>
<dbReference type="eggNOG" id="ENOG502ZK55">
    <property type="taxonomic scope" value="Bacteria"/>
</dbReference>
<dbReference type="EMBL" id="CP000771">
    <property type="protein sequence ID" value="ABS60405.1"/>
    <property type="molecule type" value="Genomic_DNA"/>
</dbReference>
<reference evidence="2 3" key="1">
    <citation type="submission" date="2007-07" db="EMBL/GenBank/DDBJ databases">
        <title>Complete sequence of Fervidobacterium nodosum Rt17-B1.</title>
        <authorList>
            <consortium name="US DOE Joint Genome Institute"/>
            <person name="Copeland A."/>
            <person name="Lucas S."/>
            <person name="Lapidus A."/>
            <person name="Barry K."/>
            <person name="Glavina del Rio T."/>
            <person name="Dalin E."/>
            <person name="Tice H."/>
            <person name="Pitluck S."/>
            <person name="Saunders E."/>
            <person name="Brettin T."/>
            <person name="Bruce D."/>
            <person name="Detter J.C."/>
            <person name="Han C."/>
            <person name="Schmutz J."/>
            <person name="Larimer F."/>
            <person name="Land M."/>
            <person name="Hauser L."/>
            <person name="Kyrpides N."/>
            <person name="Mikhailova N."/>
            <person name="Nelson K."/>
            <person name="Gogarten J.P."/>
            <person name="Noll K."/>
            <person name="Richardson P."/>
        </authorList>
    </citation>
    <scope>NUCLEOTIDE SEQUENCE [LARGE SCALE GENOMIC DNA]</scope>
    <source>
        <strain evidence="3">ATCC 35602 / DSM 5306 / Rt17-B1</strain>
    </source>
</reference>
<evidence type="ECO:0000313" key="2">
    <source>
        <dbReference type="EMBL" id="ABS60405.1"/>
    </source>
</evidence>
<feature type="transmembrane region" description="Helical" evidence="1">
    <location>
        <begin position="56"/>
        <end position="78"/>
    </location>
</feature>
<evidence type="ECO:0000256" key="1">
    <source>
        <dbReference type="SAM" id="Phobius"/>
    </source>
</evidence>
<name>A7HKH2_FERNB</name>
<dbReference type="Proteomes" id="UP000002415">
    <property type="component" value="Chromosome"/>
</dbReference>
<feature type="transmembrane region" description="Helical" evidence="1">
    <location>
        <begin position="7"/>
        <end position="25"/>
    </location>
</feature>
<accession>A7HKH2</accession>
<sequence>MREDVKYVLLITLFIVLLGLVGFFVEYGPLKVVIVFFEVVLVGYVFKYYTKKIAGFIVLAIIFFLIPMANFYMFSYLVKTESSFTSTLTEYIQNIFGSSSEGMIYHPDKSLEAKQNVVIDIQGKAEVEFVEGNQIEYPSVLKVDVSENSVKIFGGKKNSRYLIKIGKDNLKVFEASAVGVELSGKVELDDLKVDSVSVKVEGEISANGMEFDGTGVELKGTFKAEKINCNSVGIDFSGIFDVRYIELEGVGINLDMKLSNCKKFTVSGTGVNGKVEYLGKEKMDMELNAVGGTVTLKNLSDVDINIQSSGVKVVRQ</sequence>
<feature type="transmembrane region" description="Helical" evidence="1">
    <location>
        <begin position="31"/>
        <end position="49"/>
    </location>
</feature>
<dbReference type="KEGG" id="fno:Fnod_0542"/>
<protein>
    <recommendedName>
        <fullName evidence="4">Adhesin domain-containing protein</fullName>
    </recommendedName>
</protein>
<proteinExistence type="predicted"/>
<keyword evidence="1" id="KW-0472">Membrane</keyword>
<reference evidence="2 3" key="2">
    <citation type="journal article" date="2009" name="Proc. Natl. Acad. Sci. U.S.A.">
        <title>On the chimeric nature, thermophilic origin, and phylogenetic placement of the Thermotogales.</title>
        <authorList>
            <person name="Zhaxybayeva O."/>
            <person name="Swithers K.S."/>
            <person name="Lapierre P."/>
            <person name="Fournier G.P."/>
            <person name="Bickhart D.M."/>
            <person name="DeBoy R.T."/>
            <person name="Nelson K.E."/>
            <person name="Nesbo C.L."/>
            <person name="Doolittle W.F."/>
            <person name="Gogarten J.P."/>
            <person name="Noll K.M."/>
        </authorList>
    </citation>
    <scope>NUCLEOTIDE SEQUENCE [LARGE SCALE GENOMIC DNA]</scope>
    <source>
        <strain evidence="3">ATCC 35602 / DSM 5306 / Rt17-B1</strain>
    </source>
</reference>
<keyword evidence="1" id="KW-1133">Transmembrane helix</keyword>
<dbReference type="AlphaFoldDB" id="A7HKH2"/>
<keyword evidence="3" id="KW-1185">Reference proteome</keyword>
<dbReference type="STRING" id="381764.Fnod_0542"/>
<evidence type="ECO:0000313" key="3">
    <source>
        <dbReference type="Proteomes" id="UP000002415"/>
    </source>
</evidence>